<evidence type="ECO:0000259" key="4">
    <source>
        <dbReference type="PROSITE" id="PS50932"/>
    </source>
</evidence>
<dbReference type="GO" id="GO:0000976">
    <property type="term" value="F:transcription cis-regulatory region binding"/>
    <property type="evidence" value="ECO:0007669"/>
    <property type="project" value="TreeGrafter"/>
</dbReference>
<accession>A0AAU8DMA6</accession>
<reference evidence="5" key="1">
    <citation type="submission" date="2024-05" db="EMBL/GenBank/DDBJ databases">
        <authorList>
            <person name="Cai S.Y."/>
            <person name="Jin L.M."/>
            <person name="Li H.R."/>
        </authorList>
    </citation>
    <scope>NUCLEOTIDE SEQUENCE</scope>
    <source>
        <strain evidence="5">A5-74</strain>
    </source>
</reference>
<proteinExistence type="predicted"/>
<dbReference type="Gene3D" id="3.40.50.2300">
    <property type="match status" value="2"/>
</dbReference>
<evidence type="ECO:0000256" key="2">
    <source>
        <dbReference type="ARBA" id="ARBA00023125"/>
    </source>
</evidence>
<dbReference type="AlphaFoldDB" id="A0AAU8DMA6"/>
<organism evidence="5">
    <name type="scientific">Nakamurella sp. A5-74</name>
    <dbReference type="NCBI Taxonomy" id="3158264"/>
    <lineage>
        <taxon>Bacteria</taxon>
        <taxon>Bacillati</taxon>
        <taxon>Actinomycetota</taxon>
        <taxon>Actinomycetes</taxon>
        <taxon>Nakamurellales</taxon>
        <taxon>Nakamurellaceae</taxon>
        <taxon>Nakamurella</taxon>
    </lineage>
</organism>
<evidence type="ECO:0000256" key="3">
    <source>
        <dbReference type="ARBA" id="ARBA00023163"/>
    </source>
</evidence>
<dbReference type="PANTHER" id="PTHR30146">
    <property type="entry name" value="LACI-RELATED TRANSCRIPTIONAL REPRESSOR"/>
    <property type="match status" value="1"/>
</dbReference>
<dbReference type="Pfam" id="PF13377">
    <property type="entry name" value="Peripla_BP_3"/>
    <property type="match status" value="1"/>
</dbReference>
<dbReference type="EMBL" id="CP159218">
    <property type="protein sequence ID" value="XCG63308.1"/>
    <property type="molecule type" value="Genomic_DNA"/>
</dbReference>
<evidence type="ECO:0000313" key="5">
    <source>
        <dbReference type="EMBL" id="XCG63308.1"/>
    </source>
</evidence>
<dbReference type="SUPFAM" id="SSF53822">
    <property type="entry name" value="Periplasmic binding protein-like I"/>
    <property type="match status" value="1"/>
</dbReference>
<dbReference type="GO" id="GO:0003700">
    <property type="term" value="F:DNA-binding transcription factor activity"/>
    <property type="evidence" value="ECO:0007669"/>
    <property type="project" value="TreeGrafter"/>
</dbReference>
<dbReference type="SMART" id="SM00354">
    <property type="entry name" value="HTH_LACI"/>
    <property type="match status" value="1"/>
</dbReference>
<keyword evidence="1" id="KW-0805">Transcription regulation</keyword>
<dbReference type="InterPro" id="IPR000843">
    <property type="entry name" value="HTH_LacI"/>
</dbReference>
<feature type="domain" description="HTH lacI-type" evidence="4">
    <location>
        <begin position="8"/>
        <end position="62"/>
    </location>
</feature>
<dbReference type="PANTHER" id="PTHR30146:SF109">
    <property type="entry name" value="HTH-TYPE TRANSCRIPTIONAL REGULATOR GALS"/>
    <property type="match status" value="1"/>
</dbReference>
<name>A0AAU8DMA6_9ACTN</name>
<dbReference type="InterPro" id="IPR028082">
    <property type="entry name" value="Peripla_BP_I"/>
</dbReference>
<dbReference type="PROSITE" id="PS50932">
    <property type="entry name" value="HTH_LACI_2"/>
    <property type="match status" value="1"/>
</dbReference>
<dbReference type="InterPro" id="IPR046335">
    <property type="entry name" value="LacI/GalR-like_sensor"/>
</dbReference>
<dbReference type="RefSeq" id="WP_353648923.1">
    <property type="nucleotide sequence ID" value="NZ_CP159218.1"/>
</dbReference>
<protein>
    <submittedName>
        <fullName evidence="5">LacI family DNA-binding transcriptional regulator</fullName>
    </submittedName>
</protein>
<evidence type="ECO:0000256" key="1">
    <source>
        <dbReference type="ARBA" id="ARBA00023015"/>
    </source>
</evidence>
<dbReference type="Gene3D" id="1.10.260.40">
    <property type="entry name" value="lambda repressor-like DNA-binding domains"/>
    <property type="match status" value="1"/>
</dbReference>
<keyword evidence="2 5" id="KW-0238">DNA-binding</keyword>
<dbReference type="Pfam" id="PF00356">
    <property type="entry name" value="LacI"/>
    <property type="match status" value="1"/>
</dbReference>
<sequence length="333" mass="35428">MRKGSGAPTLGSVAERAAVSRQTVSNVINNPELVASETAARVRAVITELGYRPNRVARQLRTRQSQVIGLRVEQSNRISILDRFLHAVTDAANFVDNRLMLYTAHDDASEIEAIDELVGRWDVDGFVLTGSHAEDPRRSHLTAGAIPYVAFGRPWGADDDLWVDVDGAAGTRAATEHLIAGGHTLISFLGWPEGPGVGEDRLSGWRDAMHRAGLAEQRIFRCANDLTEGRRAAAAMLDAAGPVPTAVVCVSDALALGVLAELSARGLRPGQDLSVIGFDDTDVAGVIGLTSVAQPLVEAAQRCVKILLSAVHGEQTADRAALLTPRLVVRTTG</sequence>
<gene>
    <name evidence="5" type="ORF">ABLG96_19230</name>
</gene>
<keyword evidence="3" id="KW-0804">Transcription</keyword>
<dbReference type="CDD" id="cd01392">
    <property type="entry name" value="HTH_LacI"/>
    <property type="match status" value="1"/>
</dbReference>
<dbReference type="SUPFAM" id="SSF47413">
    <property type="entry name" value="lambda repressor-like DNA-binding domains"/>
    <property type="match status" value="1"/>
</dbReference>
<dbReference type="InterPro" id="IPR010982">
    <property type="entry name" value="Lambda_DNA-bd_dom_sf"/>
</dbReference>